<protein>
    <submittedName>
        <fullName evidence="1">Amine oxidase</fullName>
    </submittedName>
</protein>
<dbReference type="Gene3D" id="1.10.405.20">
    <property type="match status" value="1"/>
</dbReference>
<sequence>MKNSQLLLAIFALLALTSTVFGSNSVRDVCVLGGGAAGASTAAFLKDNGYDVVVLERQSTLGGHCNTYYFTPPQCESVDWLDYGVQLIINTTQLTSQGIGNWVLNTQEFVERFAGPESTMPLISPELLAYVNMETGELAIPNVNQTALQIALQTYYGVLYTYPWVNDGLYTGKVPVELLAPFGDFASQLGLEPLAEILRAFGYNSGVAFGNYTNIPTVYMLNAASATNLQVYFGGETGCFRVRNGCNAVYQGIHDYLGTENVVTGAQITSVVRPRFGFKPVEVRGYTTNNGQQETFLHKCKKVVVAFPPILDNIEFMDLGLVESAVFDHVKYNYYYAGIANVSGAFDQKSFQVMNADPASKFNVPFGDSAISVGRYIEYGPAQVQALATSQRSVSEMRNVIQQDFDNIPDYILNNVTLGTTFQHGGYSPYFATESLLWPVSPYFFLDILQGTRDTYWHSALNRYSANSAHVWDGSRRLVDKYFPDKNN</sequence>
<name>A0A2L2DK37_MIMIV</name>
<reference evidence="1" key="1">
    <citation type="journal article" date="2017" name="Front. Microbiol.">
        <title>Genome Characterization of the First Mimiviruses of Lineage C Isolated in Brazil.</title>
        <authorList>
            <person name="Assis F.L."/>
            <person name="Franco-Luiz A.P.M."/>
            <person name="Dos Santos R.N."/>
            <person name="Campos F.S."/>
            <person name="Dornas F.P."/>
            <person name="Borato P.V.M."/>
            <person name="Franco A.C."/>
            <person name="Abrahao J.S."/>
            <person name="Colson P."/>
            <person name="Scola B."/>
        </authorList>
    </citation>
    <scope>NUCLEOTIDE SEQUENCE [LARGE SCALE GENOMIC DNA]</scope>
</reference>
<dbReference type="Proteomes" id="UP000279644">
    <property type="component" value="Segment"/>
</dbReference>
<dbReference type="EMBL" id="MG602507">
    <property type="protein sequence ID" value="AVG46519.1"/>
    <property type="molecule type" value="Genomic_DNA"/>
</dbReference>
<dbReference type="GO" id="GO:0016491">
    <property type="term" value="F:oxidoreductase activity"/>
    <property type="evidence" value="ECO:0007669"/>
    <property type="project" value="TreeGrafter"/>
</dbReference>
<dbReference type="EMBL" id="MG602508">
    <property type="protein sequence ID" value="AVG47631.1"/>
    <property type="molecule type" value="Genomic_DNA"/>
</dbReference>
<evidence type="ECO:0000313" key="1">
    <source>
        <dbReference type="EMBL" id="AVG46519.1"/>
    </source>
</evidence>
<dbReference type="Proteomes" id="UP000280369">
    <property type="component" value="Segment"/>
</dbReference>
<dbReference type="PANTHER" id="PTHR42923">
    <property type="entry name" value="PROTOPORPHYRINOGEN OXIDASE"/>
    <property type="match status" value="1"/>
</dbReference>
<dbReference type="Gene3D" id="3.30.70.1990">
    <property type="match status" value="1"/>
</dbReference>
<accession>A0A2L2DK37</accession>
<dbReference type="InterPro" id="IPR036188">
    <property type="entry name" value="FAD/NAD-bd_sf"/>
</dbReference>
<dbReference type="PANTHER" id="PTHR42923:SF26">
    <property type="entry name" value="FMN REDUCTASE LOT6, PUTATIVE (AFU_ORTHOLOGUE AFUA_7G06600)-RELATED"/>
    <property type="match status" value="1"/>
</dbReference>
<dbReference type="SUPFAM" id="SSF51905">
    <property type="entry name" value="FAD/NAD(P)-binding domain"/>
    <property type="match status" value="1"/>
</dbReference>
<dbReference type="InterPro" id="IPR050464">
    <property type="entry name" value="Zeta_carotene_desat/Oxidored"/>
</dbReference>
<dbReference type="Pfam" id="PF13450">
    <property type="entry name" value="NAD_binding_8"/>
    <property type="match status" value="1"/>
</dbReference>
<proteinExistence type="predicted"/>
<organism evidence="1">
    <name type="scientific">Acanthamoeba polyphaga mimivirus</name>
    <name type="common">APMV</name>
    <dbReference type="NCBI Taxonomy" id="212035"/>
    <lineage>
        <taxon>Viruses</taxon>
        <taxon>Varidnaviria</taxon>
        <taxon>Bamfordvirae</taxon>
        <taxon>Nucleocytoviricota</taxon>
        <taxon>Megaviricetes</taxon>
        <taxon>Imitervirales</taxon>
        <taxon>Mimiviridae</taxon>
        <taxon>Megamimivirinae</taxon>
        <taxon>Mimivirus</taxon>
        <taxon>Mimivirus bradfordmassiliense</taxon>
    </lineage>
</organism>
<organismHost>
    <name type="scientific">Acanthamoeba polyphaga</name>
    <name type="common">Amoeba</name>
    <dbReference type="NCBI Taxonomy" id="5757"/>
</organismHost>
<dbReference type="Gene3D" id="3.50.50.60">
    <property type="entry name" value="FAD/NAD(P)-binding domain"/>
    <property type="match status" value="1"/>
</dbReference>